<dbReference type="Gene3D" id="2.60.120.380">
    <property type="match status" value="1"/>
</dbReference>
<accession>A0A8J8CFV5</accession>
<dbReference type="CDD" id="cd00413">
    <property type="entry name" value="Glyco_hydrolase_16"/>
    <property type="match status" value="1"/>
</dbReference>
<dbReference type="Proteomes" id="UP000738826">
    <property type="component" value="Unassembled WGS sequence"/>
</dbReference>
<dbReference type="PROSITE" id="PS51762">
    <property type="entry name" value="GH16_2"/>
    <property type="match status" value="1"/>
</dbReference>
<dbReference type="Gene3D" id="2.60.120.200">
    <property type="match status" value="1"/>
</dbReference>
<evidence type="ECO:0000313" key="3">
    <source>
        <dbReference type="Proteomes" id="UP000738826"/>
    </source>
</evidence>
<evidence type="ECO:0000313" key="2">
    <source>
        <dbReference type="EMBL" id="NCS91548.1"/>
    </source>
</evidence>
<reference evidence="2" key="1">
    <citation type="submission" date="2019-11" db="EMBL/GenBank/DDBJ databases">
        <title>Lipid analysis of CO2-rich subsurface aquifers suggests an autotrophy-based deep biosphere with lysolipids enriched in CPR bacteria.</title>
        <authorList>
            <person name="Probst A.J."/>
            <person name="Elling F.J."/>
            <person name="Castelle C.J."/>
            <person name="Zhu Q."/>
            <person name="Elvert M."/>
            <person name="Birarda G."/>
            <person name="Holman H.-Y."/>
            <person name="Lane K.R."/>
            <person name="Ladd B."/>
            <person name="Ryan M.C."/>
            <person name="Woyke T."/>
            <person name="Hinrichs K.-U."/>
            <person name="Banfield J.F."/>
        </authorList>
    </citation>
    <scope>NUCLEOTIDE SEQUENCE</scope>
    <source>
        <strain evidence="2">CG_2015-04_33_537</strain>
    </source>
</reference>
<proteinExistence type="predicted"/>
<feature type="domain" description="GH16" evidence="1">
    <location>
        <begin position="235"/>
        <end position="503"/>
    </location>
</feature>
<organism evidence="2 3">
    <name type="scientific">Candidatus Altarchaeum hamiconexum</name>
    <dbReference type="NCBI Taxonomy" id="1803513"/>
    <lineage>
        <taxon>Archaea</taxon>
        <taxon>Candidatus Altarchaeota</taxon>
        <taxon>Candidatus Altiarchaeia</taxon>
        <taxon>Candidatus Altarchaeales</taxon>
        <taxon>Candidatus Altarchaeaceae</taxon>
        <taxon>Candidatus Altarchaeum</taxon>
    </lineage>
</organism>
<dbReference type="InterPro" id="IPR013320">
    <property type="entry name" value="ConA-like_dom_sf"/>
</dbReference>
<dbReference type="Pfam" id="PF00722">
    <property type="entry name" value="Glyco_hydro_16"/>
    <property type="match status" value="1"/>
</dbReference>
<gene>
    <name evidence="2" type="ORF">GW779_03950</name>
</gene>
<dbReference type="SUPFAM" id="SSF89260">
    <property type="entry name" value="Collagen-binding domain"/>
    <property type="match status" value="1"/>
</dbReference>
<evidence type="ECO:0000259" key="1">
    <source>
        <dbReference type="PROSITE" id="PS51762"/>
    </source>
</evidence>
<sequence length="503" mass="56763">MSLMGLIILMFALPSVSASIYSDIRYLSVSPDPVAAGGTLTVSYQVLGTGGSYPYETQTLYIDGVQKACYHDNIADNSWSSKTRYITAPTSSMQHNVKVMVYGCESSTGCCGSWDDYEIKSFTVSGGTTTTCNSRSTSTDTSTIYPTTNWQTVSGSLSSGTDTKRYKVTVSTSGQHEFSLCSSDGGSCNYDSYLCLFDSNGNPATSNDDYCGLASKITYNLAIGTYYVQVSGYSSNYGTYTLAYKKTCPNAFFDDFNFLNTTRWKEDNNIDCSNPDTTKTYCKIESPGVKFTVPQGYAGLRVEIISPPLDELIYYYGNYEARFKAATGNADEHLISAFWTSNRNTDNPYSEIDFEFLGEEIDTVHMAIHKSADENAKDTIFRVFNMRTGKQETCIYNTLLNCTKYVNCEQHCKPYQIPQNIPCDQAFRIDNYHNYKFEWRSNYVDFFVDNIRVWNMNDNQYVPASSVRYKYIFNLWQHNWGGNAPQPVDYDRSMVVDWAKYEC</sequence>
<protein>
    <submittedName>
        <fullName evidence="2">Glycoside hydrolase family 16 protein</fullName>
    </submittedName>
</protein>
<dbReference type="InterPro" id="IPR000757">
    <property type="entry name" value="Beta-glucanase-like"/>
</dbReference>
<dbReference type="GO" id="GO:0004553">
    <property type="term" value="F:hydrolase activity, hydrolyzing O-glycosyl compounds"/>
    <property type="evidence" value="ECO:0007669"/>
    <property type="project" value="InterPro"/>
</dbReference>
<dbReference type="SUPFAM" id="SSF49899">
    <property type="entry name" value="Concanavalin A-like lectins/glucanases"/>
    <property type="match status" value="1"/>
</dbReference>
<keyword evidence="2" id="KW-0378">Hydrolase</keyword>
<name>A0A8J8CFV5_9ARCH</name>
<dbReference type="EMBL" id="JAACQH010000080">
    <property type="protein sequence ID" value="NCS91548.1"/>
    <property type="molecule type" value="Genomic_DNA"/>
</dbReference>
<comment type="caution">
    <text evidence="2">The sequence shown here is derived from an EMBL/GenBank/DDBJ whole genome shotgun (WGS) entry which is preliminary data.</text>
</comment>
<dbReference type="AlphaFoldDB" id="A0A8J8CFV5"/>
<dbReference type="GO" id="GO:0005975">
    <property type="term" value="P:carbohydrate metabolic process"/>
    <property type="evidence" value="ECO:0007669"/>
    <property type="project" value="InterPro"/>
</dbReference>
<dbReference type="NCBIfam" id="NF038127">
    <property type="entry name" value="FDP_fam"/>
    <property type="match status" value="1"/>
</dbReference>